<dbReference type="Proteomes" id="UP000184085">
    <property type="component" value="Unassembled WGS sequence"/>
</dbReference>
<feature type="domain" description="Peptidase S9 prolyl oligopeptidase catalytic" evidence="5">
    <location>
        <begin position="106"/>
        <end position="189"/>
    </location>
</feature>
<keyword evidence="1 6" id="KW-0378">Hydrolase</keyword>
<dbReference type="GO" id="GO:0008236">
    <property type="term" value="F:serine-type peptidase activity"/>
    <property type="evidence" value="ECO:0007669"/>
    <property type="project" value="InterPro"/>
</dbReference>
<dbReference type="PANTHER" id="PTHR10272:SF0">
    <property type="entry name" value="PLATELET-ACTIVATING FACTOR ACETYLHYDROLASE"/>
    <property type="match status" value="1"/>
</dbReference>
<dbReference type="GO" id="GO:0003847">
    <property type="term" value="F:1-alkyl-2-acetylglycerophosphocholine esterase activity"/>
    <property type="evidence" value="ECO:0007669"/>
    <property type="project" value="TreeGrafter"/>
</dbReference>
<dbReference type="InterPro" id="IPR016986">
    <property type="entry name" value="UCP031982_abhydr"/>
</dbReference>
<dbReference type="InterPro" id="IPR001375">
    <property type="entry name" value="Peptidase_S9_cat"/>
</dbReference>
<evidence type="ECO:0000256" key="2">
    <source>
        <dbReference type="ARBA" id="ARBA00022963"/>
    </source>
</evidence>
<dbReference type="SUPFAM" id="SSF53474">
    <property type="entry name" value="alpha/beta-Hydrolases"/>
    <property type="match status" value="1"/>
</dbReference>
<dbReference type="AlphaFoldDB" id="A0A1M4MYW1"/>
<reference evidence="7" key="1">
    <citation type="submission" date="2016-09" db="EMBL/GenBank/DDBJ databases">
        <authorList>
            <person name="Wibberg D."/>
        </authorList>
    </citation>
    <scope>NUCLEOTIDE SEQUENCE [LARGE SCALE GENOMIC DNA]</scope>
</reference>
<dbReference type="PIRSF" id="PIRSF031982">
    <property type="entry name" value="UCP031982_abhydr"/>
    <property type="match status" value="1"/>
</dbReference>
<evidence type="ECO:0000313" key="7">
    <source>
        <dbReference type="Proteomes" id="UP000184085"/>
    </source>
</evidence>
<dbReference type="RefSeq" id="WP_072705295.1">
    <property type="nucleotide sequence ID" value="NZ_FMJB01000040.1"/>
</dbReference>
<keyword evidence="7" id="KW-1185">Reference proteome</keyword>
<organism evidence="6 7">
    <name type="scientific">Donghicola eburneus</name>
    <dbReference type="NCBI Taxonomy" id="393278"/>
    <lineage>
        <taxon>Bacteria</taxon>
        <taxon>Pseudomonadati</taxon>
        <taxon>Pseudomonadota</taxon>
        <taxon>Alphaproteobacteria</taxon>
        <taxon>Rhodobacterales</taxon>
        <taxon>Roseobacteraceae</taxon>
        <taxon>Donghicola</taxon>
    </lineage>
</organism>
<protein>
    <submittedName>
        <fullName evidence="6">Putative dienelactone hydrolase</fullName>
    </submittedName>
</protein>
<dbReference type="PANTHER" id="PTHR10272">
    <property type="entry name" value="PLATELET-ACTIVATING FACTOR ACETYLHYDROLASE"/>
    <property type="match status" value="1"/>
</dbReference>
<dbReference type="Gene3D" id="3.40.50.1820">
    <property type="entry name" value="alpha/beta hydrolase"/>
    <property type="match status" value="1"/>
</dbReference>
<sequence>MFKLNKVVKVSAAACAAVAIFWAGYEALRPTYKGNVGVTQGKAYAYARQSHVSFDIWYPARPGGKVVTVGGNGVFIGTPAGRKAPRREGRFPLVVISHGAGGNAGQFGWIASALAENGFVVVLPNHPGTTSGNASAEAAVRVWERPQDVTAVLDHMADHQEEFSYIDFDKIAVVGFSAGGYTALAVSGARVDPDRLQGFCDAGDHGMSDCAFLRRFGIDLHQMDLTPAAQDLHDARIKAGVIVDPGIISMITEQSLENIQIPLFVINLGTKESVPLGVHALAASGVIPNAEHLFVPDATHFSFLAECTERGADILKNEGELDPLCADAGGRGRSEIHEELARMIVAYLDRTLGSSELYVAAAGSD</sequence>
<evidence type="ECO:0000256" key="4">
    <source>
        <dbReference type="SAM" id="Phobius"/>
    </source>
</evidence>
<keyword evidence="4" id="KW-0472">Membrane</keyword>
<evidence type="ECO:0000256" key="1">
    <source>
        <dbReference type="ARBA" id="ARBA00022801"/>
    </source>
</evidence>
<dbReference type="InterPro" id="IPR029058">
    <property type="entry name" value="AB_hydrolase_fold"/>
</dbReference>
<keyword evidence="2" id="KW-0442">Lipid degradation</keyword>
<evidence type="ECO:0000313" key="6">
    <source>
        <dbReference type="EMBL" id="SCM66944.1"/>
    </source>
</evidence>
<dbReference type="GO" id="GO:0006508">
    <property type="term" value="P:proteolysis"/>
    <property type="evidence" value="ECO:0007669"/>
    <property type="project" value="InterPro"/>
</dbReference>
<dbReference type="EMBL" id="FMJB01000040">
    <property type="protein sequence ID" value="SCM66944.1"/>
    <property type="molecule type" value="Genomic_DNA"/>
</dbReference>
<gene>
    <name evidence="6" type="ORF">KARMA_1129</name>
</gene>
<keyword evidence="4" id="KW-1133">Transmembrane helix</keyword>
<keyword evidence="3" id="KW-0443">Lipid metabolism</keyword>
<evidence type="ECO:0000256" key="3">
    <source>
        <dbReference type="ARBA" id="ARBA00023098"/>
    </source>
</evidence>
<name>A0A1M4MYW1_9RHOB</name>
<keyword evidence="4" id="KW-0812">Transmembrane</keyword>
<feature type="transmembrane region" description="Helical" evidence="4">
    <location>
        <begin position="7"/>
        <end position="25"/>
    </location>
</feature>
<dbReference type="GO" id="GO:0016042">
    <property type="term" value="P:lipid catabolic process"/>
    <property type="evidence" value="ECO:0007669"/>
    <property type="project" value="UniProtKB-KW"/>
</dbReference>
<dbReference type="Pfam" id="PF00326">
    <property type="entry name" value="Peptidase_S9"/>
    <property type="match status" value="1"/>
</dbReference>
<accession>A0A1M4MYW1</accession>
<proteinExistence type="predicted"/>
<evidence type="ECO:0000259" key="5">
    <source>
        <dbReference type="Pfam" id="PF00326"/>
    </source>
</evidence>